<evidence type="ECO:0000313" key="2">
    <source>
        <dbReference type="Proteomes" id="UP000192758"/>
    </source>
</evidence>
<reference evidence="1 2" key="1">
    <citation type="journal article" date="2017" name="Environ. Microbiol.">
        <title>Decay of the glycolytic pathway and adaptation to intranuclear parasitism within Enterocytozoonidae microsporidia.</title>
        <authorList>
            <person name="Wiredu Boakye D."/>
            <person name="Jaroenlak P."/>
            <person name="Prachumwat A."/>
            <person name="Williams T.A."/>
            <person name="Bateman K.S."/>
            <person name="Itsathitphaisarn O."/>
            <person name="Sritunyalucksana K."/>
            <person name="Paszkiewicz K.H."/>
            <person name="Moore K.A."/>
            <person name="Stentiford G.D."/>
            <person name="Williams B.A."/>
        </authorList>
    </citation>
    <scope>NUCLEOTIDE SEQUENCE [LARGE SCALE GENOMIC DNA]</scope>
    <source>
        <strain evidence="1 2">TH1</strain>
    </source>
</reference>
<protein>
    <recommendedName>
        <fullName evidence="3">DUF659 domain-containing protein</fullName>
    </recommendedName>
</protein>
<keyword evidence="2" id="KW-1185">Reference proteome</keyword>
<organism evidence="1 2">
    <name type="scientific">Ecytonucleospora hepatopenaei</name>
    <dbReference type="NCBI Taxonomy" id="646526"/>
    <lineage>
        <taxon>Eukaryota</taxon>
        <taxon>Fungi</taxon>
        <taxon>Fungi incertae sedis</taxon>
        <taxon>Microsporidia</taxon>
        <taxon>Enterocytozoonidae</taxon>
        <taxon>Ecytonucleospora</taxon>
    </lineage>
</organism>
<comment type="caution">
    <text evidence="1">The sequence shown here is derived from an EMBL/GenBank/DDBJ whole genome shotgun (WGS) entry which is preliminary data.</text>
</comment>
<dbReference type="VEuPathDB" id="MicrosporidiaDB:EHP00_1578"/>
<dbReference type="EMBL" id="MNPJ01000006">
    <property type="protein sequence ID" value="OQS55611.1"/>
    <property type="molecule type" value="Genomic_DNA"/>
</dbReference>
<dbReference type="AlphaFoldDB" id="A0A1W0E8Q4"/>
<accession>A0A1W0E8Q4</accession>
<proteinExistence type="predicted"/>
<evidence type="ECO:0008006" key="3">
    <source>
        <dbReference type="Google" id="ProtNLM"/>
    </source>
</evidence>
<name>A0A1W0E8Q4_9MICR</name>
<sequence length="120" mass="14159">MLFELTGTTVSETFVRSQIETLYDNEQKKLLNLIKNEPFYLIFDESPIKTYKIWNVLIGLIKNLGKEYLLGSFYTIKTSNKNMVHEVIDTLIKKYIVNYQNLYLLIVDAVKYNIAFYNDL</sequence>
<dbReference type="Proteomes" id="UP000192758">
    <property type="component" value="Unassembled WGS sequence"/>
</dbReference>
<gene>
    <name evidence="1" type="ORF">EHP00_1578</name>
</gene>
<evidence type="ECO:0000313" key="1">
    <source>
        <dbReference type="EMBL" id="OQS55611.1"/>
    </source>
</evidence>